<proteinExistence type="predicted"/>
<dbReference type="KEGG" id="cmax:111496507"/>
<organism evidence="1 2">
    <name type="scientific">Cucurbita maxima</name>
    <name type="common">Pumpkin</name>
    <name type="synonym">Winter squash</name>
    <dbReference type="NCBI Taxonomy" id="3661"/>
    <lineage>
        <taxon>Eukaryota</taxon>
        <taxon>Viridiplantae</taxon>
        <taxon>Streptophyta</taxon>
        <taxon>Embryophyta</taxon>
        <taxon>Tracheophyta</taxon>
        <taxon>Spermatophyta</taxon>
        <taxon>Magnoliopsida</taxon>
        <taxon>eudicotyledons</taxon>
        <taxon>Gunneridae</taxon>
        <taxon>Pentapetalae</taxon>
        <taxon>rosids</taxon>
        <taxon>fabids</taxon>
        <taxon>Cucurbitales</taxon>
        <taxon>Cucurbitaceae</taxon>
        <taxon>Cucurbiteae</taxon>
        <taxon>Cucurbita</taxon>
    </lineage>
</organism>
<accession>A0A6J1KPT6</accession>
<sequence>MVFTLWRIKEKTGSEKHGRVKRPCRNPLLSAHISFFFLMNSNSAHQLFDEMPQRTILQSRLVFQPSLWAMGCGWSKMLYTASLQQLLLVYAKLSTAAGLGCAAAIRRTK</sequence>
<protein>
    <submittedName>
        <fullName evidence="2">Uncharacterized protein LOC111496507</fullName>
    </submittedName>
</protein>
<reference evidence="2" key="1">
    <citation type="submission" date="2025-08" db="UniProtKB">
        <authorList>
            <consortium name="RefSeq"/>
        </authorList>
    </citation>
    <scope>IDENTIFICATION</scope>
    <source>
        <tissue evidence="2">Young leaves</tissue>
    </source>
</reference>
<gene>
    <name evidence="2" type="primary">LOC111496507</name>
</gene>
<dbReference type="GeneID" id="111496507"/>
<dbReference type="Proteomes" id="UP000504608">
    <property type="component" value="Unplaced"/>
</dbReference>
<dbReference type="AlphaFoldDB" id="A0A6J1KPT6"/>
<evidence type="ECO:0000313" key="2">
    <source>
        <dbReference type="RefSeq" id="XP_023002735.1"/>
    </source>
</evidence>
<dbReference type="RefSeq" id="XP_023002735.1">
    <property type="nucleotide sequence ID" value="XM_023146967.1"/>
</dbReference>
<keyword evidence="1" id="KW-1185">Reference proteome</keyword>
<name>A0A6J1KPT6_CUCMA</name>
<evidence type="ECO:0000313" key="1">
    <source>
        <dbReference type="Proteomes" id="UP000504608"/>
    </source>
</evidence>